<feature type="non-terminal residue" evidence="3">
    <location>
        <position position="1"/>
    </location>
</feature>
<comment type="caution">
    <text evidence="3">The sequence shown here is derived from an EMBL/GenBank/DDBJ whole genome shotgun (WGS) entry which is preliminary data.</text>
</comment>
<feature type="domain" description="Glycosyl transferase family 1" evidence="1">
    <location>
        <begin position="145"/>
        <end position="240"/>
    </location>
</feature>
<dbReference type="Gene3D" id="3.90.550.10">
    <property type="entry name" value="Spore Coat Polysaccharide Biosynthesis Protein SpsA, Chain A"/>
    <property type="match status" value="2"/>
</dbReference>
<dbReference type="CDD" id="cd00761">
    <property type="entry name" value="Glyco_tranf_GTA_type"/>
    <property type="match status" value="2"/>
</dbReference>
<dbReference type="InterPro" id="IPR050834">
    <property type="entry name" value="Glycosyltransf_2"/>
</dbReference>
<dbReference type="PANTHER" id="PTHR43685:SF2">
    <property type="entry name" value="GLYCOSYLTRANSFERASE 2-LIKE DOMAIN-CONTAINING PROTEIN"/>
    <property type="match status" value="1"/>
</dbReference>
<dbReference type="GO" id="GO:0016757">
    <property type="term" value="F:glycosyltransferase activity"/>
    <property type="evidence" value="ECO:0007669"/>
    <property type="project" value="InterPro"/>
</dbReference>
<dbReference type="SUPFAM" id="SSF53756">
    <property type="entry name" value="UDP-Glycosyltransferase/glycogen phosphorylase"/>
    <property type="match status" value="1"/>
</dbReference>
<dbReference type="InterPro" id="IPR001296">
    <property type="entry name" value="Glyco_trans_1"/>
</dbReference>
<proteinExistence type="predicted"/>
<dbReference type="Gene3D" id="3.40.50.2000">
    <property type="entry name" value="Glycogen Phosphorylase B"/>
    <property type="match status" value="1"/>
</dbReference>
<organism evidence="3">
    <name type="scientific">marine sediment metagenome</name>
    <dbReference type="NCBI Taxonomy" id="412755"/>
    <lineage>
        <taxon>unclassified sequences</taxon>
        <taxon>metagenomes</taxon>
        <taxon>ecological metagenomes</taxon>
    </lineage>
</organism>
<dbReference type="SUPFAM" id="SSF53448">
    <property type="entry name" value="Nucleotide-diphospho-sugar transferases"/>
    <property type="match status" value="2"/>
</dbReference>
<evidence type="ECO:0008006" key="4">
    <source>
        <dbReference type="Google" id="ProtNLM"/>
    </source>
</evidence>
<gene>
    <name evidence="3" type="ORF">LCGC14_1203900</name>
</gene>
<name>A0A0F9LG45_9ZZZZ</name>
<dbReference type="Pfam" id="PF00534">
    <property type="entry name" value="Glycos_transf_1"/>
    <property type="match status" value="1"/>
</dbReference>
<evidence type="ECO:0000259" key="1">
    <source>
        <dbReference type="Pfam" id="PF00534"/>
    </source>
</evidence>
<protein>
    <recommendedName>
        <fullName evidence="4">Glycosyltransferase 2-like domain-containing protein</fullName>
    </recommendedName>
</protein>
<dbReference type="PANTHER" id="PTHR43685">
    <property type="entry name" value="GLYCOSYLTRANSFERASE"/>
    <property type="match status" value="1"/>
</dbReference>
<feature type="domain" description="Glycosyltransferase 2-like" evidence="2">
    <location>
        <begin position="274"/>
        <end position="438"/>
    </location>
</feature>
<dbReference type="CDD" id="cd03801">
    <property type="entry name" value="GT4_PimA-like"/>
    <property type="match status" value="1"/>
</dbReference>
<accession>A0A0F9LG45</accession>
<dbReference type="InterPro" id="IPR001173">
    <property type="entry name" value="Glyco_trans_2-like"/>
</dbReference>
<dbReference type="Pfam" id="PF00535">
    <property type="entry name" value="Glycos_transf_2"/>
    <property type="match status" value="2"/>
</dbReference>
<feature type="domain" description="Glycosyltransferase 2-like" evidence="2">
    <location>
        <begin position="529"/>
        <end position="635"/>
    </location>
</feature>
<dbReference type="EMBL" id="LAZR01006212">
    <property type="protein sequence ID" value="KKM93889.1"/>
    <property type="molecule type" value="Genomic_DNA"/>
</dbReference>
<reference evidence="3" key="1">
    <citation type="journal article" date="2015" name="Nature">
        <title>Complex archaea that bridge the gap between prokaryotes and eukaryotes.</title>
        <authorList>
            <person name="Spang A."/>
            <person name="Saw J.H."/>
            <person name="Jorgensen S.L."/>
            <person name="Zaremba-Niedzwiedzka K."/>
            <person name="Martijn J."/>
            <person name="Lind A.E."/>
            <person name="van Eijk R."/>
            <person name="Schleper C."/>
            <person name="Guy L."/>
            <person name="Ettema T.J."/>
        </authorList>
    </citation>
    <scope>NUCLEOTIDE SEQUENCE</scope>
</reference>
<sequence length="854" mass="95764">DLVAAHIMVDKPILRTDARVPLVLHNHGLYWAEYDWDEGIKPEYANWCLKANAECLKTLRMADAITGPSEWVAQALRRSSLRQVVAISHGIEAKDWPAPKPRKRASYVLWNKTRPDAICDPEPVNILAKRMPGVKFVTTFGNKGLANVEVTGRVPYERAKQYVRGASVYLCTPRETFGIGTIEAMAAGVPILGWRWGGQAEFIEHKVTGWLSKPGDYDDLMRGLSYCLEHRVRMGKAARKVALAHYQWKDIVGAYAELYKETLAATKRETPKISIIVPAYKLDEHLPETLESITAQTEQDWECIIVDDASPDACGKIADAAAKVDSRFKVIHNKENQYLAGALNIGAAASTGRYILPLDADNTLPRRALEFLSQGLDAERAIDIAYGSVLFLDPDGKRWHSGWPPDPFRAEHQVLKLTDKDQQPANCIPSTSMYRRRVWELTGGYRRRFRTAEDADFWTRATSYGFVARKVTGADTLVYRNRVESMSRNETRTDWTFWYPWSRELAPPPSAIDFEGEVIVPSYEPILVSVIIPVGPGHEELVIDALDSLDAQTFRLWECIVVNDTGRPLRYVPSWARVIDTTGKIGVGAARNLGIAAAHAALFLPLDADDTLEPDALAYLFAAHKEVGGVVYSDWYERWAGQKSKVWKTPEYDAKDLLAKGCIHAITALYTKVDWERVGGFDEKIPAWEDWDYQLKMAEIGVCGTRIPHPLFTYRKDEGMRREENYARFEENKAELRVKWAKYLDGKETLMACSSCAKKKKLSAPTGDVSAGPTAAQRVRAATANGGAGDGKGEYAIIEYVGRKRGSQNFRGPSGTRYRFAADGSDQVKYVLAVDVEYFLAKIDFRRGEVHQEA</sequence>
<dbReference type="AlphaFoldDB" id="A0A0F9LG45"/>
<dbReference type="InterPro" id="IPR029044">
    <property type="entry name" value="Nucleotide-diphossugar_trans"/>
</dbReference>
<evidence type="ECO:0000259" key="2">
    <source>
        <dbReference type="Pfam" id="PF00535"/>
    </source>
</evidence>
<evidence type="ECO:0000313" key="3">
    <source>
        <dbReference type="EMBL" id="KKM93889.1"/>
    </source>
</evidence>